<dbReference type="VEuPathDB" id="VectorBase:GAUT005536"/>
<name>A0A1A9UI26_GLOAU</name>
<protein>
    <submittedName>
        <fullName evidence="2">Uncharacterized protein</fullName>
    </submittedName>
</protein>
<feature type="compositionally biased region" description="Acidic residues" evidence="1">
    <location>
        <begin position="205"/>
        <end position="215"/>
    </location>
</feature>
<feature type="compositionally biased region" description="Basic and acidic residues" evidence="1">
    <location>
        <begin position="216"/>
        <end position="237"/>
    </location>
</feature>
<sequence>MKKRSGGGELLTPYHRHQRDMFSGDLGIPEISSHVGTVVHTFETMALQREITERQRAQRKREHSEYLLQVANSNESTPTSYNRGILTLNGTSNKKLQQLKKKSHDSRQKLIQHILLHQEHLQRSSSSLYQKQLSVNFKHKNIHDSIHSSASNSEVYYKNIDNDYRKNYICNAKTHLAETESHSQQSEASQIVTKAFEEVLANYGDLEEDEEESEDMETRKVEKFRESGTGRKSEQFKKPSSLPPKDNITFSGHSSININKHKSLPFNHFIKCLKTSSPSTKLTSTSVAKMDHRGPIENTDHIPRVAPASGHFLREVEVGERDDKQKQNFLRGSTLSQSFVHQLHVHKPHQKAQAPPIPLTKLTTSQALRQILLFPKRLKHSVECLPENGDAMNRKITAK</sequence>
<feature type="region of interest" description="Disordered" evidence="1">
    <location>
        <begin position="283"/>
        <end position="303"/>
    </location>
</feature>
<dbReference type="AlphaFoldDB" id="A0A1A9UI26"/>
<keyword evidence="3" id="KW-1185">Reference proteome</keyword>
<evidence type="ECO:0000256" key="1">
    <source>
        <dbReference type="SAM" id="MobiDB-lite"/>
    </source>
</evidence>
<dbReference type="Proteomes" id="UP000078200">
    <property type="component" value="Unassembled WGS sequence"/>
</dbReference>
<accession>A0A1A9UI26</accession>
<evidence type="ECO:0000313" key="2">
    <source>
        <dbReference type="EnsemblMetazoa" id="GAUT005536-PA"/>
    </source>
</evidence>
<evidence type="ECO:0000313" key="3">
    <source>
        <dbReference type="Proteomes" id="UP000078200"/>
    </source>
</evidence>
<feature type="compositionally biased region" description="Basic and acidic residues" evidence="1">
    <location>
        <begin position="289"/>
        <end position="303"/>
    </location>
</feature>
<organism evidence="2 3">
    <name type="scientific">Glossina austeni</name>
    <name type="common">Savannah tsetse fly</name>
    <dbReference type="NCBI Taxonomy" id="7395"/>
    <lineage>
        <taxon>Eukaryota</taxon>
        <taxon>Metazoa</taxon>
        <taxon>Ecdysozoa</taxon>
        <taxon>Arthropoda</taxon>
        <taxon>Hexapoda</taxon>
        <taxon>Insecta</taxon>
        <taxon>Pterygota</taxon>
        <taxon>Neoptera</taxon>
        <taxon>Endopterygota</taxon>
        <taxon>Diptera</taxon>
        <taxon>Brachycera</taxon>
        <taxon>Muscomorpha</taxon>
        <taxon>Hippoboscoidea</taxon>
        <taxon>Glossinidae</taxon>
        <taxon>Glossina</taxon>
    </lineage>
</organism>
<feature type="region of interest" description="Disordered" evidence="1">
    <location>
        <begin position="204"/>
        <end position="254"/>
    </location>
</feature>
<dbReference type="EnsemblMetazoa" id="GAUT005536-RA">
    <property type="protein sequence ID" value="GAUT005536-PA"/>
    <property type="gene ID" value="GAUT005536"/>
</dbReference>
<reference evidence="2" key="1">
    <citation type="submission" date="2020-05" db="UniProtKB">
        <authorList>
            <consortium name="EnsemblMetazoa"/>
        </authorList>
    </citation>
    <scope>IDENTIFICATION</scope>
    <source>
        <strain evidence="2">TTRI</strain>
    </source>
</reference>
<proteinExistence type="predicted"/>